<proteinExistence type="predicted"/>
<keyword evidence="2" id="KW-1185">Reference proteome</keyword>
<name>A0AA35YW69_LACSI</name>
<organism evidence="1 2">
    <name type="scientific">Lactuca saligna</name>
    <name type="common">Willowleaf lettuce</name>
    <dbReference type="NCBI Taxonomy" id="75948"/>
    <lineage>
        <taxon>Eukaryota</taxon>
        <taxon>Viridiplantae</taxon>
        <taxon>Streptophyta</taxon>
        <taxon>Embryophyta</taxon>
        <taxon>Tracheophyta</taxon>
        <taxon>Spermatophyta</taxon>
        <taxon>Magnoliopsida</taxon>
        <taxon>eudicotyledons</taxon>
        <taxon>Gunneridae</taxon>
        <taxon>Pentapetalae</taxon>
        <taxon>asterids</taxon>
        <taxon>campanulids</taxon>
        <taxon>Asterales</taxon>
        <taxon>Asteraceae</taxon>
        <taxon>Cichorioideae</taxon>
        <taxon>Cichorieae</taxon>
        <taxon>Lactucinae</taxon>
        <taxon>Lactuca</taxon>
    </lineage>
</organism>
<dbReference type="PROSITE" id="PS51257">
    <property type="entry name" value="PROKAR_LIPOPROTEIN"/>
    <property type="match status" value="1"/>
</dbReference>
<dbReference type="Proteomes" id="UP001177003">
    <property type="component" value="Chromosome 4"/>
</dbReference>
<dbReference type="EMBL" id="OX465080">
    <property type="protein sequence ID" value="CAI9281378.1"/>
    <property type="molecule type" value="Genomic_DNA"/>
</dbReference>
<sequence length="130" mass="14365">MRTLTLTQEPNRYLPYVAATPIGSSCSDQPKTIETIASDDAVSGLEGHRDRRCFPEECRRTRRTLKNRSTASTVLILLLLLQPPHGPTVAAVGGTATLVDDKATSRQLPLLPCCCYRQRAGAWFPLLFDH</sequence>
<protein>
    <submittedName>
        <fullName evidence="1">Uncharacterized protein</fullName>
    </submittedName>
</protein>
<reference evidence="1" key="1">
    <citation type="submission" date="2023-04" db="EMBL/GenBank/DDBJ databases">
        <authorList>
            <person name="Vijverberg K."/>
            <person name="Xiong W."/>
            <person name="Schranz E."/>
        </authorList>
    </citation>
    <scope>NUCLEOTIDE SEQUENCE</scope>
</reference>
<gene>
    <name evidence="1" type="ORF">LSALG_LOCUS21076</name>
</gene>
<evidence type="ECO:0000313" key="2">
    <source>
        <dbReference type="Proteomes" id="UP001177003"/>
    </source>
</evidence>
<dbReference type="AlphaFoldDB" id="A0AA35YW69"/>
<evidence type="ECO:0000313" key="1">
    <source>
        <dbReference type="EMBL" id="CAI9281378.1"/>
    </source>
</evidence>
<accession>A0AA35YW69</accession>